<evidence type="ECO:0000313" key="2">
    <source>
        <dbReference type="EMBL" id="NYD67112.1"/>
    </source>
</evidence>
<dbReference type="AlphaFoldDB" id="A0A852S3W7"/>
<dbReference type="Proteomes" id="UP000581087">
    <property type="component" value="Unassembled WGS sequence"/>
</dbReference>
<evidence type="ECO:0000256" key="1">
    <source>
        <dbReference type="SAM" id="MobiDB-lite"/>
    </source>
</evidence>
<organism evidence="2 3">
    <name type="scientific">Agromyces atrinae</name>
    <dbReference type="NCBI Taxonomy" id="592376"/>
    <lineage>
        <taxon>Bacteria</taxon>
        <taxon>Bacillati</taxon>
        <taxon>Actinomycetota</taxon>
        <taxon>Actinomycetes</taxon>
        <taxon>Micrococcales</taxon>
        <taxon>Microbacteriaceae</taxon>
        <taxon>Agromyces</taxon>
    </lineage>
</organism>
<evidence type="ECO:0000313" key="3">
    <source>
        <dbReference type="Proteomes" id="UP000581087"/>
    </source>
</evidence>
<gene>
    <name evidence="2" type="ORF">BJ972_001631</name>
</gene>
<sequence length="50" mass="5032">MSADRSGGHSGDTPWLRAVARRVARVIRQNGQAGADKAGAGSGLWPAGTG</sequence>
<proteinExistence type="predicted"/>
<dbReference type="EMBL" id="JACCBI010000001">
    <property type="protein sequence ID" value="NYD67112.1"/>
    <property type="molecule type" value="Genomic_DNA"/>
</dbReference>
<name>A0A852S3W7_9MICO</name>
<comment type="caution">
    <text evidence="2">The sequence shown here is derived from an EMBL/GenBank/DDBJ whole genome shotgun (WGS) entry which is preliminary data.</text>
</comment>
<feature type="region of interest" description="Disordered" evidence="1">
    <location>
        <begin position="29"/>
        <end position="50"/>
    </location>
</feature>
<accession>A0A852S3W7</accession>
<reference evidence="2 3" key="1">
    <citation type="submission" date="2020-07" db="EMBL/GenBank/DDBJ databases">
        <title>Sequencing the genomes of 1000 actinobacteria strains.</title>
        <authorList>
            <person name="Klenk H.-P."/>
        </authorList>
    </citation>
    <scope>NUCLEOTIDE SEQUENCE [LARGE SCALE GENOMIC DNA]</scope>
    <source>
        <strain evidence="2 3">DSM 23870</strain>
    </source>
</reference>
<protein>
    <submittedName>
        <fullName evidence="2">Uncharacterized protein</fullName>
    </submittedName>
</protein>